<dbReference type="InterPro" id="IPR014710">
    <property type="entry name" value="RmlC-like_jellyroll"/>
</dbReference>
<organism evidence="2 3">
    <name type="scientific">Fibrella forsythiae</name>
    <dbReference type="NCBI Taxonomy" id="2817061"/>
    <lineage>
        <taxon>Bacteria</taxon>
        <taxon>Pseudomonadati</taxon>
        <taxon>Bacteroidota</taxon>
        <taxon>Cytophagia</taxon>
        <taxon>Cytophagales</taxon>
        <taxon>Spirosomataceae</taxon>
        <taxon>Fibrella</taxon>
    </lineage>
</organism>
<keyword evidence="3" id="KW-1185">Reference proteome</keyword>
<dbReference type="SUPFAM" id="SSF51182">
    <property type="entry name" value="RmlC-like cupins"/>
    <property type="match status" value="1"/>
</dbReference>
<dbReference type="CDD" id="cd02238">
    <property type="entry name" value="cupin_KdgF"/>
    <property type="match status" value="1"/>
</dbReference>
<feature type="domain" description="Cupin type-2" evidence="1">
    <location>
        <begin position="40"/>
        <end position="98"/>
    </location>
</feature>
<reference evidence="2 3" key="1">
    <citation type="submission" date="2021-03" db="EMBL/GenBank/DDBJ databases">
        <title>Fibrella sp. HMF5405 genome sequencing and assembly.</title>
        <authorList>
            <person name="Kang H."/>
            <person name="Kim H."/>
            <person name="Bae S."/>
            <person name="Joh K."/>
        </authorList>
    </citation>
    <scope>NUCLEOTIDE SEQUENCE [LARGE SCALE GENOMIC DNA]</scope>
    <source>
        <strain evidence="2 3">HMF5405</strain>
    </source>
</reference>
<dbReference type="PANTHER" id="PTHR40112:SF1">
    <property type="entry name" value="H2HPP ISOMERASE"/>
    <property type="match status" value="1"/>
</dbReference>
<dbReference type="InterPro" id="IPR011051">
    <property type="entry name" value="RmlC_Cupin_sf"/>
</dbReference>
<dbReference type="InterPro" id="IPR025499">
    <property type="entry name" value="KdgF"/>
</dbReference>
<name>A0ABS3JFA3_9BACT</name>
<dbReference type="Pfam" id="PF07883">
    <property type="entry name" value="Cupin_2"/>
    <property type="match status" value="1"/>
</dbReference>
<gene>
    <name evidence="2" type="ORF">J2I46_08845</name>
</gene>
<comment type="caution">
    <text evidence="2">The sequence shown here is derived from an EMBL/GenBank/DDBJ whole genome shotgun (WGS) entry which is preliminary data.</text>
</comment>
<evidence type="ECO:0000313" key="3">
    <source>
        <dbReference type="Proteomes" id="UP000664628"/>
    </source>
</evidence>
<dbReference type="EMBL" id="JAFMYW010000002">
    <property type="protein sequence ID" value="MBO0948684.1"/>
    <property type="molecule type" value="Genomic_DNA"/>
</dbReference>
<proteinExistence type="predicted"/>
<dbReference type="RefSeq" id="WP_207328640.1">
    <property type="nucleotide sequence ID" value="NZ_JAFMYW010000002.1"/>
</dbReference>
<dbReference type="PANTHER" id="PTHR40112">
    <property type="entry name" value="H2HPP ISOMERASE"/>
    <property type="match status" value="1"/>
</dbReference>
<dbReference type="Gene3D" id="2.60.120.10">
    <property type="entry name" value="Jelly Rolls"/>
    <property type="match status" value="1"/>
</dbReference>
<sequence>MNILPFEQQFVDADAIAWDTVGEGVRRKILTYDNNLMMVVVDFEQGGVGAMHKHYHTQISYVKSGMFTITIGDEERVLKAGDAYYIPPNVLHGAVCQEAGTLVDVFTPMREDFVS</sequence>
<evidence type="ECO:0000259" key="1">
    <source>
        <dbReference type="Pfam" id="PF07883"/>
    </source>
</evidence>
<dbReference type="InterPro" id="IPR013096">
    <property type="entry name" value="Cupin_2"/>
</dbReference>
<accession>A0ABS3JFA3</accession>
<evidence type="ECO:0000313" key="2">
    <source>
        <dbReference type="EMBL" id="MBO0948684.1"/>
    </source>
</evidence>
<dbReference type="InterPro" id="IPR052535">
    <property type="entry name" value="Bacilysin_H2HPP_isomerase"/>
</dbReference>
<dbReference type="Proteomes" id="UP000664628">
    <property type="component" value="Unassembled WGS sequence"/>
</dbReference>
<dbReference type="PIRSF" id="PIRSF029883">
    <property type="entry name" value="KdgF"/>
    <property type="match status" value="1"/>
</dbReference>
<protein>
    <submittedName>
        <fullName evidence="2">Cupin domain-containing protein</fullName>
    </submittedName>
</protein>